<accession>A0ABN1BCQ5</accession>
<keyword evidence="1 2" id="KW-0436">Ligase</keyword>
<name>A0ABN1BCQ5_9BACI</name>
<evidence type="ECO:0000313" key="6">
    <source>
        <dbReference type="Proteomes" id="UP001500880"/>
    </source>
</evidence>
<gene>
    <name evidence="2 5" type="primary">bshC</name>
    <name evidence="5" type="ORF">GCM10008986_22010</name>
</gene>
<dbReference type="Pfam" id="PF24850">
    <property type="entry name" value="CC_BshC"/>
    <property type="match status" value="1"/>
</dbReference>
<evidence type="ECO:0000259" key="3">
    <source>
        <dbReference type="Pfam" id="PF10079"/>
    </source>
</evidence>
<comment type="function">
    <text evidence="2">Involved in bacillithiol (BSH) biosynthesis. May catalyze the last step of the pathway, the addition of cysteine to glucosamine malate (GlcN-Mal) to generate BSH.</text>
</comment>
<dbReference type="Proteomes" id="UP001500880">
    <property type="component" value="Unassembled WGS sequence"/>
</dbReference>
<feature type="domain" description="Bacillithiol biosynthesis BshC C-terminal coiled-coil" evidence="4">
    <location>
        <begin position="381"/>
        <end position="540"/>
    </location>
</feature>
<dbReference type="InterPro" id="IPR011199">
    <property type="entry name" value="Bacillithiol_biosynth_BshC"/>
</dbReference>
<dbReference type="InterPro" id="IPR055398">
    <property type="entry name" value="Rossmann-like_BshC"/>
</dbReference>
<organism evidence="5 6">
    <name type="scientific">Salinibacillus aidingensis</name>
    <dbReference type="NCBI Taxonomy" id="237684"/>
    <lineage>
        <taxon>Bacteria</taxon>
        <taxon>Bacillati</taxon>
        <taxon>Bacillota</taxon>
        <taxon>Bacilli</taxon>
        <taxon>Bacillales</taxon>
        <taxon>Bacillaceae</taxon>
        <taxon>Salinibacillus</taxon>
    </lineage>
</organism>
<dbReference type="PIRSF" id="PIRSF012535">
    <property type="entry name" value="UCP012535"/>
    <property type="match status" value="1"/>
</dbReference>
<dbReference type="Pfam" id="PF10079">
    <property type="entry name" value="Rossmann-like_BshC"/>
    <property type="match status" value="1"/>
</dbReference>
<dbReference type="EC" id="6.-.-.-" evidence="2"/>
<protein>
    <recommendedName>
        <fullName evidence="2">Putative cysteine ligase BshC</fullName>
        <ecNumber evidence="2">6.-.-.-</ecNumber>
    </recommendedName>
</protein>
<evidence type="ECO:0000313" key="5">
    <source>
        <dbReference type="EMBL" id="GAA0494953.1"/>
    </source>
</evidence>
<feature type="domain" description="Bacillithiol biosynthesis BshC N-terminal Rossmann-like" evidence="3">
    <location>
        <begin position="1"/>
        <end position="379"/>
    </location>
</feature>
<evidence type="ECO:0000259" key="4">
    <source>
        <dbReference type="Pfam" id="PF24850"/>
    </source>
</evidence>
<proteinExistence type="inferred from homology"/>
<evidence type="ECO:0000256" key="1">
    <source>
        <dbReference type="ARBA" id="ARBA00022598"/>
    </source>
</evidence>
<dbReference type="InterPro" id="IPR055399">
    <property type="entry name" value="CC_BshC"/>
</dbReference>
<dbReference type="EMBL" id="BAAADO010000004">
    <property type="protein sequence ID" value="GAA0494953.1"/>
    <property type="molecule type" value="Genomic_DNA"/>
</dbReference>
<comment type="similarity">
    <text evidence="2">Belongs to the BshC family.</text>
</comment>
<evidence type="ECO:0000256" key="2">
    <source>
        <dbReference type="HAMAP-Rule" id="MF_01867"/>
    </source>
</evidence>
<reference evidence="5 6" key="1">
    <citation type="journal article" date="2019" name="Int. J. Syst. Evol. Microbiol.">
        <title>The Global Catalogue of Microorganisms (GCM) 10K type strain sequencing project: providing services to taxonomists for standard genome sequencing and annotation.</title>
        <authorList>
            <consortium name="The Broad Institute Genomics Platform"/>
            <consortium name="The Broad Institute Genome Sequencing Center for Infectious Disease"/>
            <person name="Wu L."/>
            <person name="Ma J."/>
        </authorList>
    </citation>
    <scope>NUCLEOTIDE SEQUENCE [LARGE SCALE GENOMIC DNA]</scope>
    <source>
        <strain evidence="5 6">JCM 12389</strain>
    </source>
</reference>
<keyword evidence="6" id="KW-1185">Reference proteome</keyword>
<comment type="caution">
    <text evidence="5">The sequence shown here is derived from an EMBL/GenBank/DDBJ whole genome shotgun (WGS) entry which is preliminary data.</text>
</comment>
<dbReference type="RefSeq" id="WP_343840898.1">
    <property type="nucleotide sequence ID" value="NZ_BAAADO010000004.1"/>
</dbReference>
<sequence>MRVKPISLENQSKLVTDYRNRKQNILQYFHYDPFDKKVFAQRLKDIAAMKYKREELSDVLKKCNQKWGAGERTLSNIERLKDEKSVTVVGGQQAGLLTGPLYSIHKMISIIKLAREQEEALGVPVIPLFWIAGEDHDYEEINHVYLPRDDRMKKFRTLQQQEGKKSVSHMKLDQEVTGQWLDNLFVNLKETQYTKELHKKLKELIKHSETFVDFFAQVTFALFRDEGLVLLDSGDQEIRALEGEYFQSMMTHQPEIASGVAEALHQTSQSGYTIPVDADNTDGHLFYHHNGERVLLTVNEGGWSGKNGECSLTEDEIREIAENSPELLSNNVVTRPMMQELLLPVLAFVGGGGEVAYWSLLKAGFEALELKVPPVLPRLSFTLIDPKREKTLRSLSLSVDHVIPNGVDVERIAWLKRQTHAPLEEVSDQVKLTIEKVHEPLRDIAKEAGDDVAQMADKNLTHILREVEYLEQRIDYSIRMKHQETVQKFNDLELFLYPEGGLQERTWNVLYWINTYGEDWIHELMDKEMDWEQSHYALYL</sequence>
<dbReference type="NCBIfam" id="TIGR03998">
    <property type="entry name" value="thiol_BshC"/>
    <property type="match status" value="1"/>
</dbReference>
<dbReference type="HAMAP" id="MF_01867">
    <property type="entry name" value="BshC"/>
    <property type="match status" value="1"/>
</dbReference>